<gene>
    <name evidence="10" type="ORF">AVDCRST_MAG46-257</name>
</gene>
<feature type="transmembrane region" description="Helical" evidence="9">
    <location>
        <begin position="98"/>
        <end position="116"/>
    </location>
</feature>
<protein>
    <submittedName>
        <fullName evidence="10">FIG01121868: Possible membrane protein, Rv0205</fullName>
    </submittedName>
</protein>
<organism evidence="10">
    <name type="scientific">uncultured Nocardioidaceae bacterium</name>
    <dbReference type="NCBI Taxonomy" id="253824"/>
    <lineage>
        <taxon>Bacteria</taxon>
        <taxon>Bacillati</taxon>
        <taxon>Actinomycetota</taxon>
        <taxon>Actinomycetes</taxon>
        <taxon>Propionibacteriales</taxon>
        <taxon>Nocardioidaceae</taxon>
        <taxon>environmental samples</taxon>
    </lineage>
</organism>
<keyword evidence="7 9" id="KW-0472">Membrane</keyword>
<evidence type="ECO:0000313" key="10">
    <source>
        <dbReference type="EMBL" id="CAA9312717.1"/>
    </source>
</evidence>
<feature type="transmembrane region" description="Helical" evidence="9">
    <location>
        <begin position="152"/>
        <end position="173"/>
    </location>
</feature>
<dbReference type="PANTHER" id="PTHR21716:SF53">
    <property type="entry name" value="PERMEASE PERM-RELATED"/>
    <property type="match status" value="1"/>
</dbReference>
<evidence type="ECO:0000256" key="2">
    <source>
        <dbReference type="ARBA" id="ARBA00009773"/>
    </source>
</evidence>
<feature type="transmembrane region" description="Helical" evidence="9">
    <location>
        <begin position="323"/>
        <end position="349"/>
    </location>
</feature>
<sequence>MSGIRDLVDRARARTRRETTGREDGWGVMVDPEDTDELREANAQPAQDMEPGGPGPVTSGAATVPAVTGQDVGSTGQAPVVAVRPVTVPRGVDIAAAWSWRVIVIAIAGYGLYLLVGYFSAVVIPVAIAVLITALAIPVVDLMERIGVPRALAAAITVVIGLGLVSALLALVGTQVSAQFDQLRESVRLGLDDVQDWLRDGPLQLSQGQVEQGIVQLQTAIAPGDENGGVVEQVATVGSTVGHVFTGFFIALFTVIFLLYDGARVWAWIVRLFPRDARDAVDSSGKVAWVSLTAFVRATVLVALVDALGIGLTAYFLDVPLALAIGVLVFLGAFVPVVGAFVSGGAACLVALVDQGPYVALAMFAAVLVVQQLESHILQPFLMGRFVQLHPLAVILAIAAGVVVAGIIGALVAVPIAAVANAVATNLAARQSESHRARGGAVRVRRV</sequence>
<accession>A0A6J4KQW4</accession>
<keyword evidence="4" id="KW-1003">Cell membrane</keyword>
<keyword evidence="3" id="KW-0813">Transport</keyword>
<comment type="similarity">
    <text evidence="2">Belongs to the autoinducer-2 exporter (AI-2E) (TC 2.A.86) family.</text>
</comment>
<keyword evidence="6 9" id="KW-1133">Transmembrane helix</keyword>
<dbReference type="GO" id="GO:0005886">
    <property type="term" value="C:plasma membrane"/>
    <property type="evidence" value="ECO:0007669"/>
    <property type="project" value="UniProtKB-SubCell"/>
</dbReference>
<name>A0A6J4KQW4_9ACTN</name>
<evidence type="ECO:0000256" key="3">
    <source>
        <dbReference type="ARBA" id="ARBA00022448"/>
    </source>
</evidence>
<dbReference type="GO" id="GO:0055085">
    <property type="term" value="P:transmembrane transport"/>
    <property type="evidence" value="ECO:0007669"/>
    <property type="project" value="TreeGrafter"/>
</dbReference>
<evidence type="ECO:0000256" key="6">
    <source>
        <dbReference type="ARBA" id="ARBA00022989"/>
    </source>
</evidence>
<dbReference type="EMBL" id="CADCUD010000021">
    <property type="protein sequence ID" value="CAA9312717.1"/>
    <property type="molecule type" value="Genomic_DNA"/>
</dbReference>
<evidence type="ECO:0000256" key="9">
    <source>
        <dbReference type="SAM" id="Phobius"/>
    </source>
</evidence>
<evidence type="ECO:0000256" key="7">
    <source>
        <dbReference type="ARBA" id="ARBA00023136"/>
    </source>
</evidence>
<feature type="transmembrane region" description="Helical" evidence="9">
    <location>
        <begin position="248"/>
        <end position="273"/>
    </location>
</feature>
<reference evidence="10" key="1">
    <citation type="submission" date="2020-02" db="EMBL/GenBank/DDBJ databases">
        <authorList>
            <person name="Meier V. D."/>
        </authorList>
    </citation>
    <scope>NUCLEOTIDE SEQUENCE</scope>
    <source>
        <strain evidence="10">AVDCRST_MAG46</strain>
    </source>
</reference>
<comment type="subcellular location">
    <subcellularLocation>
        <location evidence="1">Cell membrane</location>
        <topology evidence="1">Multi-pass membrane protein</topology>
    </subcellularLocation>
</comment>
<evidence type="ECO:0000256" key="5">
    <source>
        <dbReference type="ARBA" id="ARBA00022692"/>
    </source>
</evidence>
<feature type="transmembrane region" description="Helical" evidence="9">
    <location>
        <begin position="122"/>
        <end position="140"/>
    </location>
</feature>
<evidence type="ECO:0000256" key="1">
    <source>
        <dbReference type="ARBA" id="ARBA00004651"/>
    </source>
</evidence>
<feature type="transmembrane region" description="Helical" evidence="9">
    <location>
        <begin position="294"/>
        <end position="317"/>
    </location>
</feature>
<feature type="compositionally biased region" description="Basic and acidic residues" evidence="8">
    <location>
        <begin position="1"/>
        <end position="25"/>
    </location>
</feature>
<feature type="transmembrane region" description="Helical" evidence="9">
    <location>
        <begin position="393"/>
        <end position="420"/>
    </location>
</feature>
<keyword evidence="5 9" id="KW-0812">Transmembrane</keyword>
<dbReference type="AlphaFoldDB" id="A0A6J4KQW4"/>
<feature type="region of interest" description="Disordered" evidence="8">
    <location>
        <begin position="1"/>
        <end position="63"/>
    </location>
</feature>
<evidence type="ECO:0000256" key="8">
    <source>
        <dbReference type="SAM" id="MobiDB-lite"/>
    </source>
</evidence>
<proteinExistence type="inferred from homology"/>
<dbReference type="InterPro" id="IPR002549">
    <property type="entry name" value="AI-2E-like"/>
</dbReference>
<evidence type="ECO:0000256" key="4">
    <source>
        <dbReference type="ARBA" id="ARBA00022475"/>
    </source>
</evidence>
<dbReference type="PANTHER" id="PTHR21716">
    <property type="entry name" value="TRANSMEMBRANE PROTEIN"/>
    <property type="match status" value="1"/>
</dbReference>
<feature type="transmembrane region" description="Helical" evidence="9">
    <location>
        <begin position="356"/>
        <end position="373"/>
    </location>
</feature>
<dbReference type="Pfam" id="PF01594">
    <property type="entry name" value="AI-2E_transport"/>
    <property type="match status" value="1"/>
</dbReference>